<keyword evidence="3 8" id="KW-0812">Transmembrane</keyword>
<evidence type="ECO:0000256" key="2">
    <source>
        <dbReference type="ARBA" id="ARBA00022448"/>
    </source>
</evidence>
<feature type="region of interest" description="Disordered" evidence="7">
    <location>
        <begin position="1"/>
        <end position="37"/>
    </location>
</feature>
<feature type="transmembrane region" description="Helical" evidence="8">
    <location>
        <begin position="293"/>
        <end position="317"/>
    </location>
</feature>
<evidence type="ECO:0000256" key="6">
    <source>
        <dbReference type="ARBA" id="ARBA00023136"/>
    </source>
</evidence>
<dbReference type="Gramene" id="Pp3c6_1540V3.1">
    <property type="protein sequence ID" value="Pp3c6_1540V3.1"/>
    <property type="gene ID" value="Pp3c6_1540"/>
</dbReference>
<evidence type="ECO:0000256" key="5">
    <source>
        <dbReference type="ARBA" id="ARBA00022989"/>
    </source>
</evidence>
<dbReference type="EMBL" id="ABEU02000006">
    <property type="protein sequence ID" value="PNR52000.1"/>
    <property type="molecule type" value="Genomic_DNA"/>
</dbReference>
<dbReference type="GO" id="GO:0015171">
    <property type="term" value="F:amino acid transmembrane transporter activity"/>
    <property type="evidence" value="ECO:0000318"/>
    <property type="project" value="GO_Central"/>
</dbReference>
<dbReference type="GO" id="GO:0016020">
    <property type="term" value="C:membrane"/>
    <property type="evidence" value="ECO:0000318"/>
    <property type="project" value="GO_Central"/>
</dbReference>
<dbReference type="InterPro" id="IPR013057">
    <property type="entry name" value="AA_transpt_TM"/>
</dbReference>
<accession>A0A2K1KDZ6</accession>
<reference evidence="11" key="3">
    <citation type="submission" date="2020-12" db="UniProtKB">
        <authorList>
            <consortium name="EnsemblPlants"/>
        </authorList>
    </citation>
    <scope>IDENTIFICATION</scope>
</reference>
<feature type="transmembrane region" description="Helical" evidence="8">
    <location>
        <begin position="474"/>
        <end position="494"/>
    </location>
</feature>
<keyword evidence="2" id="KW-0813">Transport</keyword>
<feature type="transmembrane region" description="Helical" evidence="8">
    <location>
        <begin position="533"/>
        <end position="557"/>
    </location>
</feature>
<dbReference type="OrthoDB" id="40134at2759"/>
<reference evidence="10 12" key="1">
    <citation type="journal article" date="2008" name="Science">
        <title>The Physcomitrella genome reveals evolutionary insights into the conquest of land by plants.</title>
        <authorList>
            <person name="Rensing S."/>
            <person name="Lang D."/>
            <person name="Zimmer A."/>
            <person name="Terry A."/>
            <person name="Salamov A."/>
            <person name="Shapiro H."/>
            <person name="Nishiyama T."/>
            <person name="Perroud P.-F."/>
            <person name="Lindquist E."/>
            <person name="Kamisugi Y."/>
            <person name="Tanahashi T."/>
            <person name="Sakakibara K."/>
            <person name="Fujita T."/>
            <person name="Oishi K."/>
            <person name="Shin-I T."/>
            <person name="Kuroki Y."/>
            <person name="Toyoda A."/>
            <person name="Suzuki Y."/>
            <person name="Hashimoto A."/>
            <person name="Yamaguchi K."/>
            <person name="Sugano A."/>
            <person name="Kohara Y."/>
            <person name="Fujiyama A."/>
            <person name="Anterola A."/>
            <person name="Aoki S."/>
            <person name="Ashton N."/>
            <person name="Barbazuk W.B."/>
            <person name="Barker E."/>
            <person name="Bennetzen J."/>
            <person name="Bezanilla M."/>
            <person name="Blankenship R."/>
            <person name="Cho S.H."/>
            <person name="Dutcher S."/>
            <person name="Estelle M."/>
            <person name="Fawcett J.A."/>
            <person name="Gundlach H."/>
            <person name="Hanada K."/>
            <person name="Heyl A."/>
            <person name="Hicks K.A."/>
            <person name="Hugh J."/>
            <person name="Lohr M."/>
            <person name="Mayer K."/>
            <person name="Melkozernov A."/>
            <person name="Murata T."/>
            <person name="Nelson D."/>
            <person name="Pils B."/>
            <person name="Prigge M."/>
            <person name="Reiss B."/>
            <person name="Renner T."/>
            <person name="Rombauts S."/>
            <person name="Rushton P."/>
            <person name="Sanderfoot A."/>
            <person name="Schween G."/>
            <person name="Shiu S.-H."/>
            <person name="Stueber K."/>
            <person name="Theodoulou F.L."/>
            <person name="Tu H."/>
            <person name="Van de Peer Y."/>
            <person name="Verrier P.J."/>
            <person name="Waters E."/>
            <person name="Wood A."/>
            <person name="Yang L."/>
            <person name="Cove D."/>
            <person name="Cuming A."/>
            <person name="Hasebe M."/>
            <person name="Lucas S."/>
            <person name="Mishler D.B."/>
            <person name="Reski R."/>
            <person name="Grigoriev I."/>
            <person name="Quatrano R.S."/>
            <person name="Boore J.L."/>
        </authorList>
    </citation>
    <scope>NUCLEOTIDE SEQUENCE [LARGE SCALE GENOMIC DNA]</scope>
    <source>
        <strain evidence="11 12">cv. Gransden 2004</strain>
    </source>
</reference>
<feature type="transmembrane region" description="Helical" evidence="8">
    <location>
        <begin position="429"/>
        <end position="453"/>
    </location>
</feature>
<proteinExistence type="predicted"/>
<dbReference type="PaxDb" id="3218-PP1S77_57V6.1"/>
<dbReference type="GO" id="GO:0003333">
    <property type="term" value="P:amino acid transmembrane transport"/>
    <property type="evidence" value="ECO:0000318"/>
    <property type="project" value="GO_Central"/>
</dbReference>
<evidence type="ECO:0000256" key="7">
    <source>
        <dbReference type="SAM" id="MobiDB-lite"/>
    </source>
</evidence>
<dbReference type="PANTHER" id="PTHR48017">
    <property type="entry name" value="OS05G0424000 PROTEIN-RELATED"/>
    <property type="match status" value="1"/>
</dbReference>
<evidence type="ECO:0000256" key="4">
    <source>
        <dbReference type="ARBA" id="ARBA00022970"/>
    </source>
</evidence>
<feature type="transmembrane region" description="Helical" evidence="8">
    <location>
        <begin position="165"/>
        <end position="189"/>
    </location>
</feature>
<evidence type="ECO:0000313" key="11">
    <source>
        <dbReference type="EnsemblPlants" id="Pp3c6_1540V3.1"/>
    </source>
</evidence>
<feature type="transmembrane region" description="Helical" evidence="8">
    <location>
        <begin position="384"/>
        <end position="404"/>
    </location>
</feature>
<feature type="domain" description="Amino acid transporter transmembrane" evidence="9">
    <location>
        <begin position="145"/>
        <end position="557"/>
    </location>
</feature>
<dbReference type="RefSeq" id="XP_024377316.1">
    <property type="nucleotide sequence ID" value="XM_024521548.2"/>
</dbReference>
<protein>
    <recommendedName>
        <fullName evidence="9">Amino acid transporter transmembrane domain-containing protein</fullName>
    </recommendedName>
</protein>
<evidence type="ECO:0000256" key="1">
    <source>
        <dbReference type="ARBA" id="ARBA00004370"/>
    </source>
</evidence>
<comment type="subcellular location">
    <subcellularLocation>
        <location evidence="1">Membrane</location>
    </subcellularLocation>
</comment>
<organism evidence="10">
    <name type="scientific">Physcomitrium patens</name>
    <name type="common">Spreading-leaved earth moss</name>
    <name type="synonym">Physcomitrella patens</name>
    <dbReference type="NCBI Taxonomy" id="3218"/>
    <lineage>
        <taxon>Eukaryota</taxon>
        <taxon>Viridiplantae</taxon>
        <taxon>Streptophyta</taxon>
        <taxon>Embryophyta</taxon>
        <taxon>Bryophyta</taxon>
        <taxon>Bryophytina</taxon>
        <taxon>Bryopsida</taxon>
        <taxon>Funariidae</taxon>
        <taxon>Funariales</taxon>
        <taxon>Funariaceae</taxon>
        <taxon>Physcomitrium</taxon>
    </lineage>
</organism>
<feature type="transmembrane region" description="Helical" evidence="8">
    <location>
        <begin position="232"/>
        <end position="256"/>
    </location>
</feature>
<reference evidence="10 12" key="2">
    <citation type="journal article" date="2018" name="Plant J.">
        <title>The Physcomitrella patens chromosome-scale assembly reveals moss genome structure and evolution.</title>
        <authorList>
            <person name="Lang D."/>
            <person name="Ullrich K.K."/>
            <person name="Murat F."/>
            <person name="Fuchs J."/>
            <person name="Jenkins J."/>
            <person name="Haas F.B."/>
            <person name="Piednoel M."/>
            <person name="Gundlach H."/>
            <person name="Van Bel M."/>
            <person name="Meyberg R."/>
            <person name="Vives C."/>
            <person name="Morata J."/>
            <person name="Symeonidi A."/>
            <person name="Hiss M."/>
            <person name="Muchero W."/>
            <person name="Kamisugi Y."/>
            <person name="Saleh O."/>
            <person name="Blanc G."/>
            <person name="Decker E.L."/>
            <person name="van Gessel N."/>
            <person name="Grimwood J."/>
            <person name="Hayes R.D."/>
            <person name="Graham S.W."/>
            <person name="Gunter L.E."/>
            <person name="McDaniel S.F."/>
            <person name="Hoernstein S.N.W."/>
            <person name="Larsson A."/>
            <person name="Li F.W."/>
            <person name="Perroud P.F."/>
            <person name="Phillips J."/>
            <person name="Ranjan P."/>
            <person name="Rokshar D.S."/>
            <person name="Rothfels C.J."/>
            <person name="Schneider L."/>
            <person name="Shu S."/>
            <person name="Stevenson D.W."/>
            <person name="Thummler F."/>
            <person name="Tillich M."/>
            <person name="Villarreal Aguilar J.C."/>
            <person name="Widiez T."/>
            <person name="Wong G.K."/>
            <person name="Wymore A."/>
            <person name="Zhang Y."/>
            <person name="Zimmer A.D."/>
            <person name="Quatrano R.S."/>
            <person name="Mayer K.F.X."/>
            <person name="Goodstein D."/>
            <person name="Casacuberta J.M."/>
            <person name="Vandepoele K."/>
            <person name="Reski R."/>
            <person name="Cuming A.C."/>
            <person name="Tuskan G.A."/>
            <person name="Maumus F."/>
            <person name="Salse J."/>
            <person name="Schmutz J."/>
            <person name="Rensing S.A."/>
        </authorList>
    </citation>
    <scope>NUCLEOTIDE SEQUENCE [LARGE SCALE GENOMIC DNA]</scope>
    <source>
        <strain evidence="11 12">cv. Gransden 2004</strain>
    </source>
</reference>
<keyword evidence="12" id="KW-1185">Reference proteome</keyword>
<evidence type="ECO:0000313" key="10">
    <source>
        <dbReference type="EMBL" id="PNR52000.1"/>
    </source>
</evidence>
<dbReference type="STRING" id="3218.A0A2K1KDZ6"/>
<evidence type="ECO:0000259" key="9">
    <source>
        <dbReference type="Pfam" id="PF01490"/>
    </source>
</evidence>
<keyword evidence="6 8" id="KW-0472">Membrane</keyword>
<dbReference type="FunCoup" id="A0A2K1KDZ6">
    <property type="interactions" value="188"/>
</dbReference>
<evidence type="ECO:0000256" key="3">
    <source>
        <dbReference type="ARBA" id="ARBA00022692"/>
    </source>
</evidence>
<name>A0A2K1KDZ6_PHYPA</name>
<gene>
    <name evidence="11" type="primary">LOC112283164</name>
    <name evidence="10" type="ORF">PHYPA_008374</name>
</gene>
<dbReference type="Pfam" id="PF01490">
    <property type="entry name" value="Aa_trans"/>
    <property type="match status" value="1"/>
</dbReference>
<evidence type="ECO:0000256" key="8">
    <source>
        <dbReference type="SAM" id="Phobius"/>
    </source>
</evidence>
<evidence type="ECO:0000313" key="12">
    <source>
        <dbReference type="Proteomes" id="UP000006727"/>
    </source>
</evidence>
<dbReference type="AlphaFoldDB" id="A0A2K1KDZ6"/>
<feature type="transmembrane region" description="Helical" evidence="8">
    <location>
        <begin position="268"/>
        <end position="287"/>
    </location>
</feature>
<keyword evidence="5 8" id="KW-1133">Transmembrane helix</keyword>
<keyword evidence="4" id="KW-0029">Amino-acid transport</keyword>
<feature type="transmembrane region" description="Helical" evidence="8">
    <location>
        <begin position="500"/>
        <end position="521"/>
    </location>
</feature>
<dbReference type="KEGG" id="ppp:112283164"/>
<dbReference type="EnsemblPlants" id="Pp3c6_1540V3.1">
    <property type="protein sequence ID" value="Pp3c6_1540V3.1"/>
    <property type="gene ID" value="Pp3c6_1540"/>
</dbReference>
<dbReference type="Proteomes" id="UP000006727">
    <property type="component" value="Chromosome 6"/>
</dbReference>
<dbReference type="GeneID" id="112283164"/>
<sequence>MSTSGRKGSIAMTERSRALVETTALSTSSSPDGMAPPVQPIERPFIAAPPFSFPTASDTPTEASSVTMTPESSCDQTNFGSNLIASPWRSPTNRAAGRPPSNFVSPIGTPLHRSLHNLQHYLEEGGHSTTLHVRDTWLPLTESRNGNMVYAAFHNLNAMIGYQALFLPFAFIYLGWTWGLTVLCLAFTWQMYTKWQLIMLHETEPGKRIRNYVELSQEAFGQTIGFHTTIPAVLNLTVGTSIGLVVVGGSALELFYLTVCHKCVDNPLSMIEWCIVFSALCLILAQLPNMNSIASVSLAGALMAVSYTTLIWMISVFKKRPQDISYSLATKGDSPLVTTVAVLNAIGIITFAFRGHNLVLEIQGTLPSTLKEPSSISMWKGAKLANLVLVFCFFPLAIGGYRGFGNKMLNSGILYSLQAADLSKTARGFLALTFLFVMFSCLSSFQIFSMPVFDMIEQFYTGKWNKKCSPCVRLFSRSVYVLVVFFMAIAFPFLTSLAGLIGGLNSIPVTFVIPCFMWLSIRRPNKRSFTWCLNWFLAIFGIITSCLVSAASVGVIIQRGIKLEFFKPHA</sequence>